<dbReference type="EMBL" id="JALJRB010000015">
    <property type="protein sequence ID" value="MCJ8501589.1"/>
    <property type="molecule type" value="Genomic_DNA"/>
</dbReference>
<accession>A0AA41R2I6</accession>
<name>A0AA41R2I6_9BACT</name>
<evidence type="ECO:0000259" key="2">
    <source>
        <dbReference type="PROSITE" id="PS52019"/>
    </source>
</evidence>
<dbReference type="InterPro" id="IPR049900">
    <property type="entry name" value="PKS_mFAS_DH"/>
</dbReference>
<evidence type="ECO:0000256" key="1">
    <source>
        <dbReference type="PROSITE-ProRule" id="PRU01363"/>
    </source>
</evidence>
<dbReference type="InterPro" id="IPR042104">
    <property type="entry name" value="PKS_dehydratase_sf"/>
</dbReference>
<proteinExistence type="predicted"/>
<dbReference type="RefSeq" id="WP_246909740.1">
    <property type="nucleotide sequence ID" value="NZ_JALJRB010000015.1"/>
</dbReference>
<feature type="region of interest" description="C-terminal hotdog fold" evidence="1">
    <location>
        <begin position="139"/>
        <end position="278"/>
    </location>
</feature>
<dbReference type="Pfam" id="PF14765">
    <property type="entry name" value="PS-DH"/>
    <property type="match status" value="1"/>
</dbReference>
<feature type="active site" description="Proton donor; for dehydratase activity" evidence="1">
    <location>
        <position position="195"/>
    </location>
</feature>
<reference evidence="3" key="1">
    <citation type="submission" date="2022-04" db="EMBL/GenBank/DDBJ databases">
        <title>Desulfatitalea alkaliphila sp. nov., a novel anaerobic sulfate-reducing bacterium isolated from terrestrial mud volcano, Taman Peninsula, Russia.</title>
        <authorList>
            <person name="Khomyakova M.A."/>
            <person name="Merkel A.Y."/>
            <person name="Slobodkin A.I."/>
        </authorList>
    </citation>
    <scope>NUCLEOTIDE SEQUENCE</scope>
    <source>
        <strain evidence="3">M08but</strain>
    </source>
</reference>
<feature type="region of interest" description="N-terminal hotdog fold" evidence="1">
    <location>
        <begin position="1"/>
        <end position="124"/>
    </location>
</feature>
<sequence length="293" mass="31460">MGDFPQIGAGERRLLNLKTEACWSDHRFQERAVLPAVEALQVLADVCRSVRPELNLHRMGAARFDKFLALPPDGGAIAAYCDLSTLPGGGLRAALLSRIQAGAARIRRMVTHAQVVFMPDDGSGSAEPFAPPARATGATFSVDPVRLYEALVPFGPAYRNIVEPLVLDAGAARAVIQAPTHAGVAGSLGSPFVLDAAFHAACVWAQRFAGVVAFPVGFAQRHIATPTRPGQRYLAQVVWVGREGGTLLFDLKITDARDRHYEVLRGVAMRDVSGGRWVPPAWVRRGIPAEDQG</sequence>
<dbReference type="InterPro" id="IPR049551">
    <property type="entry name" value="PKS_DH_C"/>
</dbReference>
<dbReference type="Gene3D" id="3.10.129.110">
    <property type="entry name" value="Polyketide synthase dehydratase"/>
    <property type="match status" value="1"/>
</dbReference>
<evidence type="ECO:0000313" key="4">
    <source>
        <dbReference type="Proteomes" id="UP001165427"/>
    </source>
</evidence>
<feature type="active site" description="Proton acceptor; for dehydratase activity" evidence="1">
    <location>
        <position position="26"/>
    </location>
</feature>
<dbReference type="Proteomes" id="UP001165427">
    <property type="component" value="Unassembled WGS sequence"/>
</dbReference>
<comment type="caution">
    <text evidence="3">The sequence shown here is derived from an EMBL/GenBank/DDBJ whole genome shotgun (WGS) entry which is preliminary data.</text>
</comment>
<evidence type="ECO:0000313" key="3">
    <source>
        <dbReference type="EMBL" id="MCJ8501589.1"/>
    </source>
</evidence>
<dbReference type="PROSITE" id="PS52019">
    <property type="entry name" value="PKS_MFAS_DH"/>
    <property type="match status" value="1"/>
</dbReference>
<keyword evidence="4" id="KW-1185">Reference proteome</keyword>
<feature type="domain" description="PKS/mFAS DH" evidence="2">
    <location>
        <begin position="1"/>
        <end position="278"/>
    </location>
</feature>
<organism evidence="3 4">
    <name type="scientific">Desulfatitalea alkaliphila</name>
    <dbReference type="NCBI Taxonomy" id="2929485"/>
    <lineage>
        <taxon>Bacteria</taxon>
        <taxon>Pseudomonadati</taxon>
        <taxon>Thermodesulfobacteriota</taxon>
        <taxon>Desulfobacteria</taxon>
        <taxon>Desulfobacterales</taxon>
        <taxon>Desulfosarcinaceae</taxon>
        <taxon>Desulfatitalea</taxon>
    </lineage>
</organism>
<protein>
    <submittedName>
        <fullName evidence="3">Polyketide synthase dehydratase domain-containing protein</fullName>
    </submittedName>
</protein>
<dbReference type="AlphaFoldDB" id="A0AA41R2I6"/>
<gene>
    <name evidence="3" type="ORF">MRX98_13485</name>
</gene>